<dbReference type="WBParaSite" id="GPLIN_001036600">
    <property type="protein sequence ID" value="GPLIN_001036600"/>
    <property type="gene ID" value="GPLIN_001036600"/>
</dbReference>
<dbReference type="AlphaFoldDB" id="A0A183CBW5"/>
<sequence>MTSRLHPDTRDVIKLWTKSQNHRLAVIQLYDRLEETQQRLHSAVQEKNSLAGQNMRMKQQIENFEAQLGLSNTTIRQLRTELAAKSEAVDSLRVELREQQLTFHTASNELQNITVRRSRFDETVSQSTKREGTDVRNKTLVKSRVRCCPNLNSPLRMPSEKRAKRMSEVEEDDDRLNVGPTLTPRRKPLLPPPLVLTPLSHYCSRRSVSEPRSTPVAPKSVAKEQQQHHHPQRTDGVGESSKKHDNFGPTITNYCWHPPGKMLMPPVHMANSGGGAALCFSSYASTSSISSNSSTPLLPGGGFSADSSSMLGPVTWAQSGEGAAQQQQKNSWMAKRVRKGGALFARPY</sequence>
<evidence type="ECO:0000256" key="2">
    <source>
        <dbReference type="SAM" id="MobiDB-lite"/>
    </source>
</evidence>
<proteinExistence type="predicted"/>
<reference evidence="3" key="2">
    <citation type="submission" date="2014-05" db="EMBL/GenBank/DDBJ databases">
        <title>The genome and life-stage specific transcriptomes of Globodera pallida elucidate key aspects of plant parasitism by a cyst nematode.</title>
        <authorList>
            <person name="Cotton J.A."/>
            <person name="Lilley C.J."/>
            <person name="Jones L.M."/>
            <person name="Kikuchi T."/>
            <person name="Reid A.J."/>
            <person name="Thorpe P."/>
            <person name="Tsai I.J."/>
            <person name="Beasley H."/>
            <person name="Blok V."/>
            <person name="Cock P.J.A."/>
            <person name="Van den Akker S.E."/>
            <person name="Holroyd N."/>
            <person name="Hunt M."/>
            <person name="Mantelin S."/>
            <person name="Naghra H."/>
            <person name="Pain A."/>
            <person name="Palomares-Rius J.E."/>
            <person name="Zarowiecki M."/>
            <person name="Berriman M."/>
            <person name="Jones J.T."/>
            <person name="Urwin P.E."/>
        </authorList>
    </citation>
    <scope>NUCLEOTIDE SEQUENCE [LARGE SCALE GENOMIC DNA]</scope>
    <source>
        <strain evidence="3">Lindley</strain>
    </source>
</reference>
<evidence type="ECO:0000313" key="4">
    <source>
        <dbReference type="WBParaSite" id="GPLIN_001036600"/>
    </source>
</evidence>
<keyword evidence="3" id="KW-1185">Reference proteome</keyword>
<feature type="compositionally biased region" description="Basic and acidic residues" evidence="2">
    <location>
        <begin position="158"/>
        <end position="168"/>
    </location>
</feature>
<dbReference type="Proteomes" id="UP000050741">
    <property type="component" value="Unassembled WGS sequence"/>
</dbReference>
<keyword evidence="1" id="KW-0175">Coiled coil</keyword>
<protein>
    <submittedName>
        <fullName evidence="4">Uncharacterized protein</fullName>
    </submittedName>
</protein>
<evidence type="ECO:0000313" key="3">
    <source>
        <dbReference type="Proteomes" id="UP000050741"/>
    </source>
</evidence>
<reference evidence="4" key="3">
    <citation type="submission" date="2016-06" db="UniProtKB">
        <authorList>
            <consortium name="WormBaseParasite"/>
        </authorList>
    </citation>
    <scope>IDENTIFICATION</scope>
</reference>
<name>A0A183CBW5_GLOPA</name>
<feature type="coiled-coil region" evidence="1">
    <location>
        <begin position="26"/>
        <end position="95"/>
    </location>
</feature>
<accession>A0A183CBW5</accession>
<organism evidence="3 4">
    <name type="scientific">Globodera pallida</name>
    <name type="common">Potato cyst nematode worm</name>
    <name type="synonym">Heterodera pallida</name>
    <dbReference type="NCBI Taxonomy" id="36090"/>
    <lineage>
        <taxon>Eukaryota</taxon>
        <taxon>Metazoa</taxon>
        <taxon>Ecdysozoa</taxon>
        <taxon>Nematoda</taxon>
        <taxon>Chromadorea</taxon>
        <taxon>Rhabditida</taxon>
        <taxon>Tylenchina</taxon>
        <taxon>Tylenchomorpha</taxon>
        <taxon>Tylenchoidea</taxon>
        <taxon>Heteroderidae</taxon>
        <taxon>Heteroderinae</taxon>
        <taxon>Globodera</taxon>
    </lineage>
</organism>
<evidence type="ECO:0000256" key="1">
    <source>
        <dbReference type="SAM" id="Coils"/>
    </source>
</evidence>
<feature type="region of interest" description="Disordered" evidence="2">
    <location>
        <begin position="149"/>
        <end position="193"/>
    </location>
</feature>
<feature type="region of interest" description="Disordered" evidence="2">
    <location>
        <begin position="205"/>
        <end position="244"/>
    </location>
</feature>
<reference evidence="3" key="1">
    <citation type="submission" date="2013-12" db="EMBL/GenBank/DDBJ databases">
        <authorList>
            <person name="Aslett M."/>
        </authorList>
    </citation>
    <scope>NUCLEOTIDE SEQUENCE [LARGE SCALE GENOMIC DNA]</scope>
    <source>
        <strain evidence="3">Lindley</strain>
    </source>
</reference>